<proteinExistence type="inferred from homology"/>
<name>A0A0T6BRV9_9BACI</name>
<gene>
    <name evidence="5" type="ORF">AB447_203685</name>
    <name evidence="6" type="ORF">P8828_13995</name>
</gene>
<dbReference type="Gene3D" id="3.40.50.2000">
    <property type="entry name" value="Glycogen Phosphorylase B"/>
    <property type="match status" value="2"/>
</dbReference>
<comment type="caution">
    <text evidence="5">The sequence shown here is derived from an EMBL/GenBank/DDBJ whole genome shotgun (WGS) entry which is preliminary data.</text>
</comment>
<keyword evidence="3 5" id="KW-0808">Transferase</keyword>
<dbReference type="GO" id="GO:0016758">
    <property type="term" value="F:hexosyltransferase activity"/>
    <property type="evidence" value="ECO:0007669"/>
    <property type="project" value="InterPro"/>
</dbReference>
<keyword evidence="2" id="KW-0328">Glycosyltransferase</keyword>
<accession>A0A0T6BRV9</accession>
<dbReference type="Proteomes" id="UP000036168">
    <property type="component" value="Unassembled WGS sequence"/>
</dbReference>
<dbReference type="EMBL" id="LECW02000012">
    <property type="protein sequence ID" value="KRT94400.1"/>
    <property type="molecule type" value="Genomic_DNA"/>
</dbReference>
<evidence type="ECO:0000256" key="2">
    <source>
        <dbReference type="ARBA" id="ARBA00022676"/>
    </source>
</evidence>
<evidence type="ECO:0000313" key="7">
    <source>
        <dbReference type="Proteomes" id="UP000036168"/>
    </source>
</evidence>
<dbReference type="CDD" id="cd03784">
    <property type="entry name" value="GT1_Gtf-like"/>
    <property type="match status" value="1"/>
</dbReference>
<reference evidence="5" key="2">
    <citation type="submission" date="2015-10" db="EMBL/GenBank/DDBJ databases">
        <authorList>
            <person name="Gilbert D.G."/>
        </authorList>
    </citation>
    <scope>NUCLEOTIDE SEQUENCE</scope>
    <source>
        <strain evidence="5">GO-13</strain>
    </source>
</reference>
<protein>
    <submittedName>
        <fullName evidence="6">Glycosyltransferase</fullName>
    </submittedName>
    <submittedName>
        <fullName evidence="5">UDP-glucosyltransferase</fullName>
    </submittedName>
</protein>
<dbReference type="SUPFAM" id="SSF53756">
    <property type="entry name" value="UDP-Glycosyltransferase/glycogen phosphorylase"/>
    <property type="match status" value="1"/>
</dbReference>
<evidence type="ECO:0000259" key="4">
    <source>
        <dbReference type="Pfam" id="PF06722"/>
    </source>
</evidence>
<comment type="similarity">
    <text evidence="1">Belongs to the UDP-glycosyltransferase family.</text>
</comment>
<reference evidence="5 7" key="1">
    <citation type="journal article" date="2015" name="Int. J. Syst. Evol. Microbiol.">
        <title>Bacillus glycinifermentans sp. nov., isolated from fermented soybean paste.</title>
        <authorList>
            <person name="Kim S.J."/>
            <person name="Dunlap C.A."/>
            <person name="Kwon S.W."/>
            <person name="Rooney A.P."/>
        </authorList>
    </citation>
    <scope>NUCLEOTIDE SEQUENCE [LARGE SCALE GENOMIC DNA]</scope>
    <source>
        <strain evidence="5 7">GO-13</strain>
    </source>
</reference>
<dbReference type="NCBIfam" id="TIGR01426">
    <property type="entry name" value="MGT"/>
    <property type="match status" value="1"/>
</dbReference>
<dbReference type="InterPro" id="IPR002213">
    <property type="entry name" value="UDP_glucos_trans"/>
</dbReference>
<feature type="domain" description="Erythromycin biosynthesis protein CIII-like C-terminal" evidence="4">
    <location>
        <begin position="236"/>
        <end position="361"/>
    </location>
</feature>
<dbReference type="STRING" id="1664069.BGLY_3958"/>
<evidence type="ECO:0000313" key="6">
    <source>
        <dbReference type="EMBL" id="MEC0485933.1"/>
    </source>
</evidence>
<dbReference type="EMBL" id="JARRTL010000011">
    <property type="protein sequence ID" value="MEC0485933.1"/>
    <property type="molecule type" value="Genomic_DNA"/>
</dbReference>
<dbReference type="OrthoDB" id="6620093at2"/>
<evidence type="ECO:0000256" key="3">
    <source>
        <dbReference type="ARBA" id="ARBA00022679"/>
    </source>
</evidence>
<dbReference type="InterPro" id="IPR050271">
    <property type="entry name" value="UDP-glycosyltransferase"/>
</dbReference>
<evidence type="ECO:0000256" key="1">
    <source>
        <dbReference type="ARBA" id="ARBA00009995"/>
    </source>
</evidence>
<organism evidence="5 7">
    <name type="scientific">Bacillus glycinifermentans</name>
    <dbReference type="NCBI Taxonomy" id="1664069"/>
    <lineage>
        <taxon>Bacteria</taxon>
        <taxon>Bacillati</taxon>
        <taxon>Bacillota</taxon>
        <taxon>Bacilli</taxon>
        <taxon>Bacillales</taxon>
        <taxon>Bacillaceae</taxon>
        <taxon>Bacillus</taxon>
    </lineage>
</organism>
<evidence type="ECO:0000313" key="5">
    <source>
        <dbReference type="EMBL" id="KRT94400.1"/>
    </source>
</evidence>
<evidence type="ECO:0000313" key="8">
    <source>
        <dbReference type="Proteomes" id="UP001341297"/>
    </source>
</evidence>
<dbReference type="AlphaFoldDB" id="A0A0T6BRV9"/>
<dbReference type="Pfam" id="PF06722">
    <property type="entry name" value="EryCIII-like_C"/>
    <property type="match status" value="1"/>
</dbReference>
<sequence length="390" mass="43410">MANILMINVPAEGHVNPTLGMAKAFAERGDNVHYITTEKFKERLEALGVRVHLQPDFMQKLKGVDSVLKIMIEIAKDTLSVVRELAEQIDFDFVYYDTFGAGKLVRDYLGIPGISSSSSFLFSEEFMKKHGPIKAAEGNPEVERLIREIQDQFGVKADSPAQFMRNDGELNVAYTSRYFQPDSDQYGDEYVFVGPSFPERKGSRRGFPLEDLEGERVLYISMGTVLADKEAFFNMCIDAFSDFKGKVVIAAGERTDQSRLKASPDHFIISPYVPQLDVLQHADVFITHGGMNSVNEAIHFEVPLVVIPHDKDQPVVAARLNELGAGFVLSEEDVNDETLKKAVNEVAANEAYLKGIRKIKESFQNAGGVTRALAAVDRFVEEKQHGLPAN</sequence>
<dbReference type="InterPro" id="IPR010610">
    <property type="entry name" value="EryCIII-like_C"/>
</dbReference>
<dbReference type="Proteomes" id="UP001341297">
    <property type="component" value="Unassembled WGS sequence"/>
</dbReference>
<dbReference type="FunFam" id="3.40.50.2000:FF:000072">
    <property type="entry name" value="Glycosyl transferase"/>
    <property type="match status" value="1"/>
</dbReference>
<dbReference type="RefSeq" id="WP_048353303.1">
    <property type="nucleotide sequence ID" value="NZ_CP023481.1"/>
</dbReference>
<dbReference type="GO" id="GO:0008194">
    <property type="term" value="F:UDP-glycosyltransferase activity"/>
    <property type="evidence" value="ECO:0007669"/>
    <property type="project" value="InterPro"/>
</dbReference>
<dbReference type="PANTHER" id="PTHR48043:SF145">
    <property type="entry name" value="FI06409P-RELATED"/>
    <property type="match status" value="1"/>
</dbReference>
<dbReference type="InterPro" id="IPR006326">
    <property type="entry name" value="UDPGT_MGT-like"/>
</dbReference>
<reference evidence="6 8" key="3">
    <citation type="submission" date="2023-03" db="EMBL/GenBank/DDBJ databases">
        <title>Agriculturally important microbes genome sequencing.</title>
        <authorList>
            <person name="Dunlap C."/>
        </authorList>
    </citation>
    <scope>NUCLEOTIDE SEQUENCE [LARGE SCALE GENOMIC DNA]</scope>
    <source>
        <strain evidence="6 8">CBP-3203</strain>
    </source>
</reference>
<keyword evidence="8" id="KW-1185">Reference proteome</keyword>
<dbReference type="PANTHER" id="PTHR48043">
    <property type="entry name" value="EG:EG0003.4 PROTEIN-RELATED"/>
    <property type="match status" value="1"/>
</dbReference>